<evidence type="ECO:0000313" key="5">
    <source>
        <dbReference type="Proteomes" id="UP000738359"/>
    </source>
</evidence>
<keyword evidence="5" id="KW-1185">Reference proteome</keyword>
<keyword evidence="1" id="KW-0863">Zinc-finger</keyword>
<proteinExistence type="predicted"/>
<feature type="compositionally biased region" description="Low complexity" evidence="2">
    <location>
        <begin position="355"/>
        <end position="376"/>
    </location>
</feature>
<dbReference type="EMBL" id="JAAAHY010000720">
    <property type="protein sequence ID" value="KAF9958551.1"/>
    <property type="molecule type" value="Genomic_DNA"/>
</dbReference>
<feature type="compositionally biased region" description="Low complexity" evidence="2">
    <location>
        <begin position="171"/>
        <end position="195"/>
    </location>
</feature>
<feature type="compositionally biased region" description="Basic residues" evidence="2">
    <location>
        <begin position="270"/>
        <end position="280"/>
    </location>
</feature>
<feature type="region of interest" description="Disordered" evidence="2">
    <location>
        <begin position="413"/>
        <end position="464"/>
    </location>
</feature>
<accession>A0A9P6M106</accession>
<dbReference type="GO" id="GO:0008270">
    <property type="term" value="F:zinc ion binding"/>
    <property type="evidence" value="ECO:0007669"/>
    <property type="project" value="UniProtKB-KW"/>
</dbReference>
<dbReference type="PROSITE" id="PS00028">
    <property type="entry name" value="ZINC_FINGER_C2H2_1"/>
    <property type="match status" value="1"/>
</dbReference>
<keyword evidence="1" id="KW-0479">Metal-binding</keyword>
<evidence type="ECO:0000256" key="1">
    <source>
        <dbReference type="PROSITE-ProRule" id="PRU00042"/>
    </source>
</evidence>
<protein>
    <recommendedName>
        <fullName evidence="3">C2H2-type domain-containing protein</fullName>
    </recommendedName>
</protein>
<organism evidence="4 5">
    <name type="scientific">Mortierella alpina</name>
    <name type="common">Oleaginous fungus</name>
    <name type="synonym">Mortierella renispora</name>
    <dbReference type="NCBI Taxonomy" id="64518"/>
    <lineage>
        <taxon>Eukaryota</taxon>
        <taxon>Fungi</taxon>
        <taxon>Fungi incertae sedis</taxon>
        <taxon>Mucoromycota</taxon>
        <taxon>Mortierellomycotina</taxon>
        <taxon>Mortierellomycetes</taxon>
        <taxon>Mortierellales</taxon>
        <taxon>Mortierellaceae</taxon>
        <taxon>Mortierella</taxon>
    </lineage>
</organism>
<sequence>MSHYHQYAQQQHQPQHSQQAMNYYNSLQVPVMLGMSTAQSNSIDYIHGLGLDINNNSTIINVRRDSGYANSNSLDELSVGIMSPSSPSPSRQQEFKETAAPSLPSDRIQSNISQFDNSSNSNPSFLLSPPTSSQSGESVSSPSVTSEVEGSTPIVPSMSFGMGYVVAGGQQQQQQRSYINQHHQSSPPSHYHCSSNTFQGQNQSSAVSGWSVTNPLYSANSMMNTVFDFHQQHQQQQLSLAMATSPQLKHPFGQHQALMSPLQYRPRNAQAHRNRQRKPHLQITTESDPSTAPFQSSSDSLQWDSTAYISNQSATVPLPLSVASPSISAANNIVRNGQQAYSWGLVSSPVDSSFSSGSSTPAFASPSSSHAHSDLTASCESSRATSPSYLHSMSSDNRGFECNVRRMASDVSGVNRSRKYSTSSSSSMGSQGRVSHLRESSTCSAASSTSTQGTSAPISTSTPNNQCPKCGQCFAGPAVLVRHIESIHDKLLWNCGGCKSNLSRRDAVTRHINLSPMDSICREVGTIGQIKITNGVEVHYEISSYRAKPLDEVMSRMGKKISTALRREIDRSKAAMMQREAAVSAAAVNAASMTSNINDHMIMSMMSVADGLHMLDNEECFFDDRKRRRSDLDDARRKK</sequence>
<feature type="region of interest" description="Disordered" evidence="2">
    <location>
        <begin position="268"/>
        <end position="298"/>
    </location>
</feature>
<feature type="region of interest" description="Disordered" evidence="2">
    <location>
        <begin position="355"/>
        <end position="378"/>
    </location>
</feature>
<keyword evidence="1" id="KW-0862">Zinc</keyword>
<gene>
    <name evidence="4" type="ORF">BGZ70_009162</name>
</gene>
<comment type="caution">
    <text evidence="4">The sequence shown here is derived from an EMBL/GenBank/DDBJ whole genome shotgun (WGS) entry which is preliminary data.</text>
</comment>
<dbReference type="Proteomes" id="UP000738359">
    <property type="component" value="Unassembled WGS sequence"/>
</dbReference>
<feature type="domain" description="C2H2-type" evidence="3">
    <location>
        <begin position="465"/>
        <end position="488"/>
    </location>
</feature>
<name>A0A9P6M106_MORAP</name>
<feature type="compositionally biased region" description="Low complexity" evidence="2">
    <location>
        <begin position="113"/>
        <end position="152"/>
    </location>
</feature>
<dbReference type="InterPro" id="IPR013087">
    <property type="entry name" value="Znf_C2H2_type"/>
</dbReference>
<dbReference type="AlphaFoldDB" id="A0A9P6M106"/>
<feature type="compositionally biased region" description="Polar residues" evidence="2">
    <location>
        <begin position="282"/>
        <end position="298"/>
    </location>
</feature>
<evidence type="ECO:0000256" key="2">
    <source>
        <dbReference type="SAM" id="MobiDB-lite"/>
    </source>
</evidence>
<evidence type="ECO:0000313" key="4">
    <source>
        <dbReference type="EMBL" id="KAF9958551.1"/>
    </source>
</evidence>
<dbReference type="Gene3D" id="3.30.160.60">
    <property type="entry name" value="Classic Zinc Finger"/>
    <property type="match status" value="1"/>
</dbReference>
<evidence type="ECO:0000259" key="3">
    <source>
        <dbReference type="PROSITE" id="PS50157"/>
    </source>
</evidence>
<dbReference type="OrthoDB" id="2444917at2759"/>
<dbReference type="PROSITE" id="PS50157">
    <property type="entry name" value="ZINC_FINGER_C2H2_2"/>
    <property type="match status" value="1"/>
</dbReference>
<feature type="region of interest" description="Disordered" evidence="2">
    <location>
        <begin position="79"/>
        <end position="153"/>
    </location>
</feature>
<feature type="region of interest" description="Disordered" evidence="2">
    <location>
        <begin position="171"/>
        <end position="200"/>
    </location>
</feature>
<feature type="compositionally biased region" description="Low complexity" evidence="2">
    <location>
        <begin position="420"/>
        <end position="456"/>
    </location>
</feature>
<reference evidence="4" key="1">
    <citation type="journal article" date="2020" name="Fungal Divers.">
        <title>Resolving the Mortierellaceae phylogeny through synthesis of multi-gene phylogenetics and phylogenomics.</title>
        <authorList>
            <person name="Vandepol N."/>
            <person name="Liber J."/>
            <person name="Desiro A."/>
            <person name="Na H."/>
            <person name="Kennedy M."/>
            <person name="Barry K."/>
            <person name="Grigoriev I.V."/>
            <person name="Miller A.N."/>
            <person name="O'Donnell K."/>
            <person name="Stajich J.E."/>
            <person name="Bonito G."/>
        </authorList>
    </citation>
    <scope>NUCLEOTIDE SEQUENCE</scope>
    <source>
        <strain evidence="4">CK1249</strain>
    </source>
</reference>